<comment type="subcellular location">
    <subcellularLocation>
        <location evidence="1">Cell membrane</location>
        <topology evidence="1">Multi-pass membrane protein</topology>
    </subcellularLocation>
</comment>
<reference evidence="9" key="1">
    <citation type="submission" date="2017-02" db="EMBL/GenBank/DDBJ databases">
        <authorList>
            <person name="Varghese N."/>
            <person name="Submissions S."/>
        </authorList>
    </citation>
    <scope>NUCLEOTIDE SEQUENCE [LARGE SCALE GENOMIC DNA]</scope>
    <source>
        <strain evidence="9">ATCC 25662</strain>
    </source>
</reference>
<keyword evidence="4 6" id="KW-1133">Transmembrane helix</keyword>
<dbReference type="PIRSF" id="PIRSF006483">
    <property type="entry name" value="Membrane_protein_YitT"/>
    <property type="match status" value="1"/>
</dbReference>
<feature type="transmembrane region" description="Helical" evidence="6">
    <location>
        <begin position="41"/>
        <end position="68"/>
    </location>
</feature>
<dbReference type="RefSeq" id="WP_078711703.1">
    <property type="nucleotide sequence ID" value="NZ_FUWY01000003.1"/>
</dbReference>
<evidence type="ECO:0000313" key="8">
    <source>
        <dbReference type="EMBL" id="SJZ67717.1"/>
    </source>
</evidence>
<dbReference type="AlphaFoldDB" id="A0A1T4MLI6"/>
<feature type="transmembrane region" description="Helical" evidence="6">
    <location>
        <begin position="104"/>
        <end position="125"/>
    </location>
</feature>
<evidence type="ECO:0000256" key="3">
    <source>
        <dbReference type="ARBA" id="ARBA00022692"/>
    </source>
</evidence>
<dbReference type="EMBL" id="FUWY01000003">
    <property type="protein sequence ID" value="SJZ67717.1"/>
    <property type="molecule type" value="Genomic_DNA"/>
</dbReference>
<dbReference type="OrthoDB" id="1114876at2"/>
<dbReference type="Pfam" id="PF02588">
    <property type="entry name" value="YitT_membrane"/>
    <property type="match status" value="1"/>
</dbReference>
<dbReference type="Pfam" id="PF10035">
    <property type="entry name" value="DUF2179"/>
    <property type="match status" value="1"/>
</dbReference>
<dbReference type="InterPro" id="IPR019264">
    <property type="entry name" value="DUF2179"/>
</dbReference>
<proteinExistence type="predicted"/>
<feature type="domain" description="DUF2179" evidence="7">
    <location>
        <begin position="217"/>
        <end position="271"/>
    </location>
</feature>
<sequence>MNKKIVDILMVVVGNIFIAFGVSAFILPYNILSGGLAGIGIALYPFIHVEPTLFVNFFTIVLFILGVVFLGKGFALKTMISSIVYPVALILFKGKFQIEVDPLLAALYGGLLSGIGAGIAMRTGASTGGINVVTMILHKYTSLSLATLVLILDAIAVGLGLFSMGIEAVLIGFIAVWAGSQAVDKVLMMGLQDAKAVQIISPQYQAISDAIHEKMVRGTTLLHAEGGYSHDERKVVLTVVSKNQYRELTRLVNEIDPNAFIVMSDTNEVKGLGFSYEFKV</sequence>
<keyword evidence="3 6" id="KW-0812">Transmembrane</keyword>
<gene>
    <name evidence="8" type="ORF">SAMN02745191_1295</name>
</gene>
<feature type="transmembrane region" description="Helical" evidence="6">
    <location>
        <begin position="6"/>
        <end position="29"/>
    </location>
</feature>
<dbReference type="InterPro" id="IPR051461">
    <property type="entry name" value="UPF0750_membrane"/>
</dbReference>
<dbReference type="CDD" id="cd16380">
    <property type="entry name" value="YitT_C"/>
    <property type="match status" value="1"/>
</dbReference>
<evidence type="ECO:0000259" key="7">
    <source>
        <dbReference type="Pfam" id="PF10035"/>
    </source>
</evidence>
<evidence type="ECO:0000256" key="6">
    <source>
        <dbReference type="SAM" id="Phobius"/>
    </source>
</evidence>
<keyword evidence="9" id="KW-1185">Reference proteome</keyword>
<dbReference type="GO" id="GO:0005886">
    <property type="term" value="C:plasma membrane"/>
    <property type="evidence" value="ECO:0007669"/>
    <property type="project" value="UniProtKB-SubCell"/>
</dbReference>
<keyword evidence="2" id="KW-1003">Cell membrane</keyword>
<dbReference type="PANTHER" id="PTHR33545:SF9">
    <property type="entry name" value="UPF0750 MEMBRANE PROTEIN YITE"/>
    <property type="match status" value="1"/>
</dbReference>
<organism evidence="8 9">
    <name type="scientific">Anaerorhabdus furcosa</name>
    <dbReference type="NCBI Taxonomy" id="118967"/>
    <lineage>
        <taxon>Bacteria</taxon>
        <taxon>Bacillati</taxon>
        <taxon>Bacillota</taxon>
        <taxon>Erysipelotrichia</taxon>
        <taxon>Erysipelotrichales</taxon>
        <taxon>Erysipelotrichaceae</taxon>
        <taxon>Anaerorhabdus</taxon>
    </lineage>
</organism>
<evidence type="ECO:0000313" key="9">
    <source>
        <dbReference type="Proteomes" id="UP000243297"/>
    </source>
</evidence>
<dbReference type="InterPro" id="IPR015867">
    <property type="entry name" value="N-reg_PII/ATP_PRibTrfase_C"/>
</dbReference>
<dbReference type="STRING" id="118967.SAMN02745191_1295"/>
<evidence type="ECO:0000256" key="5">
    <source>
        <dbReference type="ARBA" id="ARBA00023136"/>
    </source>
</evidence>
<keyword evidence="5 6" id="KW-0472">Membrane</keyword>
<evidence type="ECO:0000256" key="1">
    <source>
        <dbReference type="ARBA" id="ARBA00004651"/>
    </source>
</evidence>
<dbReference type="Gene3D" id="3.30.70.120">
    <property type="match status" value="1"/>
</dbReference>
<dbReference type="PANTHER" id="PTHR33545">
    <property type="entry name" value="UPF0750 MEMBRANE PROTEIN YITT-RELATED"/>
    <property type="match status" value="1"/>
</dbReference>
<feature type="transmembrane region" description="Helical" evidence="6">
    <location>
        <begin position="145"/>
        <end position="178"/>
    </location>
</feature>
<dbReference type="Proteomes" id="UP000243297">
    <property type="component" value="Unassembled WGS sequence"/>
</dbReference>
<evidence type="ECO:0000256" key="2">
    <source>
        <dbReference type="ARBA" id="ARBA00022475"/>
    </source>
</evidence>
<accession>A0A1T4MLI6</accession>
<name>A0A1T4MLI6_9FIRM</name>
<dbReference type="InterPro" id="IPR003740">
    <property type="entry name" value="YitT"/>
</dbReference>
<evidence type="ECO:0000256" key="4">
    <source>
        <dbReference type="ARBA" id="ARBA00022989"/>
    </source>
</evidence>
<protein>
    <submittedName>
        <fullName evidence="8">Uncharacterized membrane-anchored protein YitT, contains DUF161 and DUF2179 domains</fullName>
    </submittedName>
</protein>